<sequence length="366" mass="41443">MARKADNFYAPAEATLAFVIRIRGINGVSPKVQKVLQLLRLCQIFNATFIKLNNASVNMLRIVEPYIAWVPKLQPGEATLLSQPRTFAKAAHQCIRACGPKMLSQKAQDMTSRLPVQTRRSGSSPGRQSFLFLHACGLEVVPYEDLAFAYSEPVRKRSDGLLFDTSDDEELEEQLDRYSITVSCVNDDPLFTCRSEVQYNSYNERVKRLSGSELNEQLEEIETTIKEYLKELVQQWALQNELEFEKQVKNSFISVLSEVQNKQKEHKETAKTKKKLENGGSQNGKNKRSHMPGTYLTTVIFYEKKNGPPSVEDLQILTNILHAMKEESEKVSSLFVDYILKVLCPTWSSTILGASSSPVDFMPGFL</sequence>
<evidence type="ECO:0000256" key="2">
    <source>
        <dbReference type="ARBA" id="ARBA00007594"/>
    </source>
</evidence>
<dbReference type="InParanoid" id="L9LBW5"/>
<dbReference type="SUPFAM" id="SSF55129">
    <property type="entry name" value="Ribosomal protein L30p/L7e"/>
    <property type="match status" value="1"/>
</dbReference>
<dbReference type="GO" id="GO:0005840">
    <property type="term" value="C:ribosome"/>
    <property type="evidence" value="ECO:0007669"/>
    <property type="project" value="UniProtKB-KW"/>
</dbReference>
<keyword evidence="4" id="KW-0689">Ribosomal protein</keyword>
<accession>L9LBW5</accession>
<dbReference type="GO" id="GO:0030424">
    <property type="term" value="C:axon"/>
    <property type="evidence" value="ECO:0007669"/>
    <property type="project" value="TreeGrafter"/>
</dbReference>
<proteinExistence type="inferred from homology"/>
<gene>
    <name evidence="9" type="ORF">TREES_T100015676</name>
</gene>
<evidence type="ECO:0000313" key="9">
    <source>
        <dbReference type="EMBL" id="ELW71247.1"/>
    </source>
</evidence>
<reference evidence="10" key="1">
    <citation type="submission" date="2012-07" db="EMBL/GenBank/DDBJ databases">
        <title>Genome of the Chinese tree shrew, a rising model animal genetically related to primates.</title>
        <authorList>
            <person name="Zhang G."/>
            <person name="Fan Y."/>
            <person name="Yao Y."/>
            <person name="Huang Z."/>
        </authorList>
    </citation>
    <scope>NUCLEOTIDE SEQUENCE [LARGE SCALE GENOMIC DNA]</scope>
</reference>
<comment type="similarity">
    <text evidence="2">Belongs to the universal ribosomal protein uL30 family.</text>
</comment>
<keyword evidence="3" id="KW-0597">Phosphoprotein</keyword>
<dbReference type="Pfam" id="PF07763">
    <property type="entry name" value="FEZ"/>
    <property type="match status" value="1"/>
</dbReference>
<evidence type="ECO:0000256" key="4">
    <source>
        <dbReference type="ARBA" id="ARBA00022980"/>
    </source>
</evidence>
<dbReference type="EMBL" id="KB320472">
    <property type="protein sequence ID" value="ELW71247.1"/>
    <property type="molecule type" value="Genomic_DNA"/>
</dbReference>
<evidence type="ECO:0000256" key="7">
    <source>
        <dbReference type="SAM" id="MobiDB-lite"/>
    </source>
</evidence>
<dbReference type="GO" id="GO:0005737">
    <property type="term" value="C:cytoplasm"/>
    <property type="evidence" value="ECO:0007669"/>
    <property type="project" value="TreeGrafter"/>
</dbReference>
<evidence type="ECO:0000259" key="8">
    <source>
        <dbReference type="Pfam" id="PF00327"/>
    </source>
</evidence>
<dbReference type="Proteomes" id="UP000011518">
    <property type="component" value="Unassembled WGS sequence"/>
</dbReference>
<dbReference type="InterPro" id="IPR011680">
    <property type="entry name" value="FEZ"/>
</dbReference>
<organism evidence="9 10">
    <name type="scientific">Tupaia chinensis</name>
    <name type="common">Chinese tree shrew</name>
    <name type="synonym">Tupaia belangeri chinensis</name>
    <dbReference type="NCBI Taxonomy" id="246437"/>
    <lineage>
        <taxon>Eukaryota</taxon>
        <taxon>Metazoa</taxon>
        <taxon>Chordata</taxon>
        <taxon>Craniata</taxon>
        <taxon>Vertebrata</taxon>
        <taxon>Euteleostomi</taxon>
        <taxon>Mammalia</taxon>
        <taxon>Eutheria</taxon>
        <taxon>Euarchontoglires</taxon>
        <taxon>Scandentia</taxon>
        <taxon>Tupaiidae</taxon>
        <taxon>Tupaia</taxon>
    </lineage>
</organism>
<dbReference type="PANTHER" id="PTHR12394:SF11">
    <property type="entry name" value="FASCICULATION AND ELONGATION PROTEIN ZETA-2"/>
    <property type="match status" value="1"/>
</dbReference>
<dbReference type="InterPro" id="IPR016082">
    <property type="entry name" value="Ribosomal_uL30_ferredoxin-like"/>
</dbReference>
<keyword evidence="6" id="KW-0687">Ribonucleoprotein</keyword>
<dbReference type="InterPro" id="IPR018038">
    <property type="entry name" value="Ribosomal_uL30_CS"/>
</dbReference>
<keyword evidence="5" id="KW-0175">Coiled coil</keyword>
<dbReference type="PROSITE" id="PS00634">
    <property type="entry name" value="RIBOSOMAL_L30"/>
    <property type="match status" value="1"/>
</dbReference>
<evidence type="ECO:0000256" key="3">
    <source>
        <dbReference type="ARBA" id="ARBA00022553"/>
    </source>
</evidence>
<keyword evidence="10" id="KW-1185">Reference proteome</keyword>
<dbReference type="InterPro" id="IPR036919">
    <property type="entry name" value="Ribo_uL30_ferredoxin-like_sf"/>
</dbReference>
<dbReference type="AlphaFoldDB" id="L9LBW5"/>
<dbReference type="FunFam" id="3.30.1390.20:FF:000004">
    <property type="entry name" value="60S ribosomal protein L7"/>
    <property type="match status" value="1"/>
</dbReference>
<dbReference type="STRING" id="246437.L9LBW5"/>
<evidence type="ECO:0000313" key="10">
    <source>
        <dbReference type="Proteomes" id="UP000011518"/>
    </source>
</evidence>
<dbReference type="PANTHER" id="PTHR12394">
    <property type="entry name" value="ZYGIN"/>
    <property type="match status" value="1"/>
</dbReference>
<dbReference type="GO" id="GO:1990904">
    <property type="term" value="C:ribonucleoprotein complex"/>
    <property type="evidence" value="ECO:0007669"/>
    <property type="project" value="UniProtKB-KW"/>
</dbReference>
<dbReference type="Gene3D" id="3.30.1390.20">
    <property type="entry name" value="Ribosomal protein L30, ferredoxin-like fold domain"/>
    <property type="match status" value="1"/>
</dbReference>
<comment type="similarity">
    <text evidence="1">Belongs to the zygin family.</text>
</comment>
<feature type="domain" description="Large ribosomal subunit protein uL30-like ferredoxin-like fold" evidence="8">
    <location>
        <begin position="17"/>
        <end position="67"/>
    </location>
</feature>
<dbReference type="Pfam" id="PF00327">
    <property type="entry name" value="Ribosomal_L30"/>
    <property type="match status" value="1"/>
</dbReference>
<evidence type="ECO:0000256" key="5">
    <source>
        <dbReference type="ARBA" id="ARBA00023054"/>
    </source>
</evidence>
<evidence type="ECO:0000256" key="6">
    <source>
        <dbReference type="ARBA" id="ARBA00023274"/>
    </source>
</evidence>
<feature type="region of interest" description="Disordered" evidence="7">
    <location>
        <begin position="263"/>
        <end position="291"/>
    </location>
</feature>
<protein>
    <submittedName>
        <fullName evidence="9">Fasciculation and elongation protein zeta-2</fullName>
    </submittedName>
</protein>
<evidence type="ECO:0000256" key="1">
    <source>
        <dbReference type="ARBA" id="ARBA00006788"/>
    </source>
</evidence>
<feature type="compositionally biased region" description="Basic and acidic residues" evidence="7">
    <location>
        <begin position="263"/>
        <end position="277"/>
    </location>
</feature>
<name>L9LBW5_TUPCH</name>
<reference evidence="10" key="2">
    <citation type="journal article" date="2013" name="Nat. Commun.">
        <title>Genome of the Chinese tree shrew.</title>
        <authorList>
            <person name="Fan Y."/>
            <person name="Huang Z.Y."/>
            <person name="Cao C.C."/>
            <person name="Chen C.S."/>
            <person name="Chen Y.X."/>
            <person name="Fan D.D."/>
            <person name="He J."/>
            <person name="Hou H.L."/>
            <person name="Hu L."/>
            <person name="Hu X.T."/>
            <person name="Jiang X.T."/>
            <person name="Lai R."/>
            <person name="Lang Y.S."/>
            <person name="Liang B."/>
            <person name="Liao S.G."/>
            <person name="Mu D."/>
            <person name="Ma Y.Y."/>
            <person name="Niu Y.Y."/>
            <person name="Sun X.Q."/>
            <person name="Xia J.Q."/>
            <person name="Xiao J."/>
            <person name="Xiong Z.Q."/>
            <person name="Xu L."/>
            <person name="Yang L."/>
            <person name="Zhang Y."/>
            <person name="Zhao W."/>
            <person name="Zhao X.D."/>
            <person name="Zheng Y.T."/>
            <person name="Zhou J.M."/>
            <person name="Zhu Y.B."/>
            <person name="Zhang G.J."/>
            <person name="Wang J."/>
            <person name="Yao Y.G."/>
        </authorList>
    </citation>
    <scope>NUCLEOTIDE SEQUENCE [LARGE SCALE GENOMIC DNA]</scope>
</reference>